<name>A0A834VQV5_9PLEO</name>
<accession>A0A834VQV5</accession>
<organism evidence="1 2">
    <name type="scientific">Pyrenophora tritici-repentis</name>
    <dbReference type="NCBI Taxonomy" id="45151"/>
    <lineage>
        <taxon>Eukaryota</taxon>
        <taxon>Fungi</taxon>
        <taxon>Dikarya</taxon>
        <taxon>Ascomycota</taxon>
        <taxon>Pezizomycotina</taxon>
        <taxon>Dothideomycetes</taxon>
        <taxon>Pleosporomycetidae</taxon>
        <taxon>Pleosporales</taxon>
        <taxon>Pleosporineae</taxon>
        <taxon>Pleosporaceae</taxon>
        <taxon>Pyrenophora</taxon>
    </lineage>
</organism>
<dbReference type="RefSeq" id="XP_065963564.1">
    <property type="nucleotide sequence ID" value="XM_066106626.1"/>
</dbReference>
<sequence length="51" mass="5417">MYVVATLPLPWAFVLVVGVLGPASVTQTFQQASKASHRSKLDLLGSNIGFT</sequence>
<protein>
    <submittedName>
        <fullName evidence="1">Uncharacterized protein</fullName>
    </submittedName>
</protein>
<comment type="caution">
    <text evidence="1">The sequence shown here is derived from an EMBL/GenBank/DDBJ whole genome shotgun (WGS) entry which is preliminary data.</text>
</comment>
<proteinExistence type="predicted"/>
<reference evidence="1" key="1">
    <citation type="journal article" date="2018" name="BMC Genomics">
        <title>Comparative genomics of the wheat fungal pathogen Pyrenophora tritici-repentis reveals chromosomal variations and genome plasticity.</title>
        <authorList>
            <person name="Moolhuijzen P."/>
            <person name="See P.T."/>
            <person name="Hane J.K."/>
            <person name="Shi G."/>
            <person name="Liu Z."/>
            <person name="Oliver R.P."/>
            <person name="Moffat C.S."/>
        </authorList>
    </citation>
    <scope>NUCLEOTIDE SEQUENCE [LARGE SCALE GENOMIC DNA]</scope>
    <source>
        <strain evidence="1">M4</strain>
    </source>
</reference>
<dbReference type="KEGG" id="ptrr:90956079"/>
<dbReference type="EMBL" id="NQIK02000003">
    <property type="protein sequence ID" value="KAF7573531.1"/>
    <property type="molecule type" value="Genomic_DNA"/>
</dbReference>
<gene>
    <name evidence="1" type="ORF">PtrM4_084360</name>
</gene>
<dbReference type="AlphaFoldDB" id="A0A834VQV5"/>
<dbReference type="GeneID" id="90956079"/>
<dbReference type="Proteomes" id="UP000245464">
    <property type="component" value="Chromosome 3"/>
</dbReference>
<evidence type="ECO:0000313" key="1">
    <source>
        <dbReference type="EMBL" id="KAF7573531.1"/>
    </source>
</evidence>
<evidence type="ECO:0000313" key="2">
    <source>
        <dbReference type="Proteomes" id="UP000245464"/>
    </source>
</evidence>